<dbReference type="InterPro" id="IPR019038">
    <property type="entry name" value="POLD3"/>
</dbReference>
<dbReference type="PANTHER" id="PTHR17598:SF13">
    <property type="entry name" value="DNA POLYMERASE DELTA SUBUNIT 3"/>
    <property type="match status" value="1"/>
</dbReference>
<gene>
    <name evidence="7" type="primary">LOC104703199</name>
</gene>
<feature type="compositionally biased region" description="Low complexity" evidence="5">
    <location>
        <begin position="498"/>
        <end position="508"/>
    </location>
</feature>
<keyword evidence="6" id="KW-1185">Reference proteome</keyword>
<evidence type="ECO:0000313" key="6">
    <source>
        <dbReference type="Proteomes" id="UP000694864"/>
    </source>
</evidence>
<sequence>MAGKCQPLPLSTKKGKKKKLPTKSQKSGKMTLTHTLNVLDEIESLVSDQLQVVSYKWLSRNYSLSSNTAKRLLKDFVEKHGKGFEVVYIVSGCLKNRPSDYSVKLASSTQLPEVEKEFNGKYSVHIYSVQASIPIDPAAIWNAEFVQAEELSRQPSATDNCLRGNRFCGISNSFVKRNVEGTTGNVTAPRTESVRTTVQSKSSLDFQKGTVLSNQGKRFQHSSANVSHQAKSETNAAPAQNHSVKSSSDKEKYFPVPPNKKNGQSEKSVTGTGGSLKNMWGRVPVKTEDESAKIEVKNHITDHSEDQKPSDDADNKGGSDDENEDVNFKRAPKSENRKRKAIFDFSDEEYEDVISLASPSSPKVNSRPDGELNSEDSGPEKPDAGVSREVKSDEPEVSKEDREKTASIDASTTSSMEKIQAVGSEAEVNPSKGRITEAPSLPKRKKTLKTRIDERGREVTEVVWEETETKVKKEVETDTSKKLNDGNNANRAQKKSSAIGNAAATNIGGKAGSKKGGNVKDPKQGNIMSFFKKV</sequence>
<feature type="region of interest" description="Disordered" evidence="5">
    <location>
        <begin position="181"/>
        <end position="203"/>
    </location>
</feature>
<comment type="subcellular location">
    <subcellularLocation>
        <location evidence="1">Nucleus</location>
    </subcellularLocation>
</comment>
<feature type="compositionally biased region" description="Basic and acidic residues" evidence="5">
    <location>
        <begin position="285"/>
        <end position="319"/>
    </location>
</feature>
<evidence type="ECO:0000256" key="1">
    <source>
        <dbReference type="ARBA" id="ARBA00004123"/>
    </source>
</evidence>
<feature type="compositionally biased region" description="Polar residues" evidence="5">
    <location>
        <begin position="261"/>
        <end position="270"/>
    </location>
</feature>
<feature type="compositionally biased region" description="Polar residues" evidence="5">
    <location>
        <begin position="408"/>
        <end position="417"/>
    </location>
</feature>
<dbReference type="Pfam" id="PF09507">
    <property type="entry name" value="CDC27"/>
    <property type="match status" value="1"/>
</dbReference>
<evidence type="ECO:0000313" key="7">
    <source>
        <dbReference type="RefSeq" id="XP_010417469.1"/>
    </source>
</evidence>
<feature type="region of interest" description="Disordered" evidence="5">
    <location>
        <begin position="1"/>
        <end position="27"/>
    </location>
</feature>
<dbReference type="InterPro" id="IPR041913">
    <property type="entry name" value="POLD3_sf"/>
</dbReference>
<feature type="region of interest" description="Disordered" evidence="5">
    <location>
        <begin position="218"/>
        <end position="449"/>
    </location>
</feature>
<keyword evidence="4" id="KW-0539">Nucleus</keyword>
<reference evidence="7" key="2">
    <citation type="submission" date="2025-08" db="UniProtKB">
        <authorList>
            <consortium name="RefSeq"/>
        </authorList>
    </citation>
    <scope>IDENTIFICATION</scope>
    <source>
        <tissue evidence="7">Leaf</tissue>
    </source>
</reference>
<proteinExistence type="predicted"/>
<evidence type="ECO:0000256" key="4">
    <source>
        <dbReference type="ARBA" id="ARBA00023242"/>
    </source>
</evidence>
<organism evidence="6 7">
    <name type="scientific">Camelina sativa</name>
    <name type="common">False flax</name>
    <name type="synonym">Myagrum sativum</name>
    <dbReference type="NCBI Taxonomy" id="90675"/>
    <lineage>
        <taxon>Eukaryota</taxon>
        <taxon>Viridiplantae</taxon>
        <taxon>Streptophyta</taxon>
        <taxon>Embryophyta</taxon>
        <taxon>Tracheophyta</taxon>
        <taxon>Spermatophyta</taxon>
        <taxon>Magnoliopsida</taxon>
        <taxon>eudicotyledons</taxon>
        <taxon>Gunneridae</taxon>
        <taxon>Pentapetalae</taxon>
        <taxon>rosids</taxon>
        <taxon>malvids</taxon>
        <taxon>Brassicales</taxon>
        <taxon>Brassicaceae</taxon>
        <taxon>Camelineae</taxon>
        <taxon>Camelina</taxon>
    </lineage>
</organism>
<feature type="compositionally biased region" description="Basic and acidic residues" evidence="5">
    <location>
        <begin position="378"/>
        <end position="406"/>
    </location>
</feature>
<feature type="compositionally biased region" description="Basic and acidic residues" evidence="5">
    <location>
        <begin position="326"/>
        <end position="335"/>
    </location>
</feature>
<feature type="region of interest" description="Disordered" evidence="5">
    <location>
        <begin position="466"/>
        <end position="534"/>
    </location>
</feature>
<protein>
    <recommendedName>
        <fullName evidence="2">DNA polymerase delta subunit 3</fullName>
    </recommendedName>
</protein>
<feature type="compositionally biased region" description="Basic and acidic residues" evidence="5">
    <location>
        <begin position="467"/>
        <end position="484"/>
    </location>
</feature>
<evidence type="ECO:0000256" key="5">
    <source>
        <dbReference type="SAM" id="MobiDB-lite"/>
    </source>
</evidence>
<dbReference type="Gene3D" id="3.90.1030.20">
    <property type="entry name" value="DNA polymerase delta, p66 (Cdc27) subunit, wHTH domain"/>
    <property type="match status" value="1"/>
</dbReference>
<keyword evidence="3" id="KW-0235">DNA replication</keyword>
<feature type="compositionally biased region" description="Polar residues" evidence="5">
    <location>
        <begin position="218"/>
        <end position="246"/>
    </location>
</feature>
<evidence type="ECO:0000256" key="3">
    <source>
        <dbReference type="ARBA" id="ARBA00022705"/>
    </source>
</evidence>
<evidence type="ECO:0000256" key="2">
    <source>
        <dbReference type="ARBA" id="ARBA00017589"/>
    </source>
</evidence>
<reference evidence="6" key="1">
    <citation type="journal article" date="2014" name="Nat. Commun.">
        <title>The emerging biofuel crop Camelina sativa retains a highly undifferentiated hexaploid genome structure.</title>
        <authorList>
            <person name="Kagale S."/>
            <person name="Koh C."/>
            <person name="Nixon J."/>
            <person name="Bollina V."/>
            <person name="Clarke W.E."/>
            <person name="Tuteja R."/>
            <person name="Spillane C."/>
            <person name="Robinson S.J."/>
            <person name="Links M.G."/>
            <person name="Clarke C."/>
            <person name="Higgins E.E."/>
            <person name="Huebert T."/>
            <person name="Sharpe A.G."/>
            <person name="Parkin I.A."/>
        </authorList>
    </citation>
    <scope>NUCLEOTIDE SEQUENCE [LARGE SCALE GENOMIC DNA]</scope>
    <source>
        <strain evidence="6">cv. DH55</strain>
    </source>
</reference>
<dbReference type="PANTHER" id="PTHR17598">
    <property type="entry name" value="DNA POLYMERASE DELTA SUBUNIT 3"/>
    <property type="match status" value="1"/>
</dbReference>
<dbReference type="GeneID" id="104703199"/>
<dbReference type="Proteomes" id="UP000694864">
    <property type="component" value="Chromosome 7"/>
</dbReference>
<accession>A0ABM0SXA7</accession>
<name>A0ABM0SXA7_CAMSA</name>
<dbReference type="RefSeq" id="XP_010417469.1">
    <property type="nucleotide sequence ID" value="XM_010419167.1"/>
</dbReference>